<protein>
    <submittedName>
        <fullName evidence="1">Uncharacterized protein</fullName>
    </submittedName>
</protein>
<comment type="caution">
    <text evidence="1">The sequence shown here is derived from an EMBL/GenBank/DDBJ whole genome shotgun (WGS) entry which is preliminary data.</text>
</comment>
<sequence length="185" mass="21326">MMQIRQLHMNHIDSYYISAIFRYLKESAIKFRNNTWLILLDDKYHCKIGEPEHPVAAIERGKQVVVTTHETFAVSDHDFTKCNLIPSVTIICNILDNIEGSFYQKQVNIGLKDATFQASSSLQRMIELYDMLMYTEKHHLFLMLYTDGGPNHKNTFLCVQLSLIAMFVALDLDYLVAVKTPPGHL</sequence>
<dbReference type="AlphaFoldDB" id="A0A2Z6RCA7"/>
<evidence type="ECO:0000313" key="2">
    <source>
        <dbReference type="Proteomes" id="UP000247702"/>
    </source>
</evidence>
<organism evidence="1 2">
    <name type="scientific">Rhizophagus clarus</name>
    <dbReference type="NCBI Taxonomy" id="94130"/>
    <lineage>
        <taxon>Eukaryota</taxon>
        <taxon>Fungi</taxon>
        <taxon>Fungi incertae sedis</taxon>
        <taxon>Mucoromycota</taxon>
        <taxon>Glomeromycotina</taxon>
        <taxon>Glomeromycetes</taxon>
        <taxon>Glomerales</taxon>
        <taxon>Glomeraceae</taxon>
        <taxon>Rhizophagus</taxon>
    </lineage>
</organism>
<dbReference type="EMBL" id="BEXD01001544">
    <property type="protein sequence ID" value="GBB94591.1"/>
    <property type="molecule type" value="Genomic_DNA"/>
</dbReference>
<evidence type="ECO:0000313" key="1">
    <source>
        <dbReference type="EMBL" id="GBB94591.1"/>
    </source>
</evidence>
<gene>
    <name evidence="1" type="ORF">RclHR1_23880002</name>
</gene>
<name>A0A2Z6RCA7_9GLOM</name>
<reference evidence="1 2" key="1">
    <citation type="submission" date="2017-11" db="EMBL/GenBank/DDBJ databases">
        <title>The genome of Rhizophagus clarus HR1 reveals common genetic basis of auxotrophy among arbuscular mycorrhizal fungi.</title>
        <authorList>
            <person name="Kobayashi Y."/>
        </authorList>
    </citation>
    <scope>NUCLEOTIDE SEQUENCE [LARGE SCALE GENOMIC DNA]</scope>
    <source>
        <strain evidence="1 2">HR1</strain>
    </source>
</reference>
<accession>A0A2Z6RCA7</accession>
<proteinExistence type="predicted"/>
<keyword evidence="2" id="KW-1185">Reference proteome</keyword>
<dbReference type="Proteomes" id="UP000247702">
    <property type="component" value="Unassembled WGS sequence"/>
</dbReference>